<feature type="disulfide bond" evidence="9">
    <location>
        <begin position="721"/>
        <end position="733"/>
    </location>
</feature>
<dbReference type="InterPro" id="IPR036116">
    <property type="entry name" value="FN3_sf"/>
</dbReference>
<keyword evidence="7" id="KW-0675">Receptor</keyword>
<dbReference type="Pfam" id="PF00057">
    <property type="entry name" value="Ldl_recept_a"/>
    <property type="match status" value="1"/>
</dbReference>
<dbReference type="CDD" id="cd00112">
    <property type="entry name" value="LDLa"/>
    <property type="match status" value="2"/>
</dbReference>
<dbReference type="SUPFAM" id="SSF57424">
    <property type="entry name" value="LDL receptor-like module"/>
    <property type="match status" value="2"/>
</dbReference>
<proteinExistence type="predicted"/>
<keyword evidence="3" id="KW-0732">Signal</keyword>
<dbReference type="Gene3D" id="2.60.40.10">
    <property type="entry name" value="Immunoglobulins"/>
    <property type="match status" value="1"/>
</dbReference>
<evidence type="ECO:0000256" key="6">
    <source>
        <dbReference type="ARBA" id="ARBA00023157"/>
    </source>
</evidence>
<dbReference type="InterPro" id="IPR002172">
    <property type="entry name" value="LDrepeatLR_classA_rpt"/>
</dbReference>
<keyword evidence="8" id="KW-0325">Glycoprotein</keyword>
<dbReference type="SUPFAM" id="SSF49854">
    <property type="entry name" value="Spermadhesin, CUB domain"/>
    <property type="match status" value="2"/>
</dbReference>
<dbReference type="InterPro" id="IPR000859">
    <property type="entry name" value="CUB_dom"/>
</dbReference>
<dbReference type="EMBL" id="JAYMGO010000006">
    <property type="protein sequence ID" value="KAL1273492.1"/>
    <property type="molecule type" value="Genomic_DNA"/>
</dbReference>
<evidence type="ECO:0000256" key="10">
    <source>
        <dbReference type="SAM" id="Phobius"/>
    </source>
</evidence>
<dbReference type="Proteomes" id="UP001558613">
    <property type="component" value="Unassembled WGS sequence"/>
</dbReference>
<dbReference type="InterPro" id="IPR013783">
    <property type="entry name" value="Ig-like_fold"/>
</dbReference>
<feature type="transmembrane region" description="Helical" evidence="10">
    <location>
        <begin position="278"/>
        <end position="298"/>
    </location>
</feature>
<feature type="disulfide bond" evidence="9">
    <location>
        <begin position="737"/>
        <end position="752"/>
    </location>
</feature>
<evidence type="ECO:0000256" key="1">
    <source>
        <dbReference type="ARBA" id="ARBA00004479"/>
    </source>
</evidence>
<evidence type="ECO:0000256" key="7">
    <source>
        <dbReference type="ARBA" id="ARBA00023170"/>
    </source>
</evidence>
<evidence type="ECO:0000256" key="2">
    <source>
        <dbReference type="ARBA" id="ARBA00022692"/>
    </source>
</evidence>
<sequence length="790" mass="89339">MVLLRIPMPVMSAGTSLLHIFPDACWEVNTTMQTLAMMMKMMLMMMVVVSSHPALADQSLRCYNDYHDTFKCVWNTSKLDVIPPVRPETKCKIHTVYSENKELSADPTQPHIRSATVVFSSKRGMIIPGATLGHEVHCENYKNPVDTIPEHVVENSVVKVPPPQGVQVHGSNISWSIVSSEIYESQEYQLQYRSAAQSWKDVEGSIKNTQQKYMVLPEERLVLHQEYVVRLRTKKEDLLNAEWSDWSEEYNWTSAVGQKPPSSGNTDSTEILSLESSVAGITLTGVTLSIILICTILIKSKRIKRIVASSPFRVQKNSSTYIPDPSKFFGDLNSSQGGNFTIPRADPDPTHKSRTSFPRWLIGLIFTIIILVLAGSSSLLWYFLEYKVWVLEPRLVQQYTASVSILNKNFSVEKLLSPQTCPDTSTPCGVLRLERQCGGSISWLRQSFLAVTRRRYEVFICCCRLLSFTETNPKVIDLFEAHFDCYRYTSLVSAEPVVLEGPDTQRSSCLWHLRAPAGSRLELRVEWLLTECRDRLIIYDSVTPTDSRLITSLYGCSRYEQTVQLLSSADWMTVVWKQGLYNYKDPFSLSARAWPDQDCSYSIVLEQTDDVQGILRTPFYPSYYPPDTNCSWIFTVPSVEFGLTLFFEGYELNRASYSQMCTQGRWSIQNRRLCGVRGLQPFAERIYLLSSTVTVSMTSEVSLTGPGLQVHYSIFNQSDPCPGQVLCNINGLCVPACDGIADCPNGLDERNCVCIAQFQCSEDSQCVDYYKVCDQHPDCIEGSDEDNCTH</sequence>
<evidence type="ECO:0000313" key="12">
    <source>
        <dbReference type="EMBL" id="KAL1273492.1"/>
    </source>
</evidence>
<dbReference type="SUPFAM" id="SSF49265">
    <property type="entry name" value="Fibronectin type III"/>
    <property type="match status" value="1"/>
</dbReference>
<evidence type="ECO:0000256" key="8">
    <source>
        <dbReference type="ARBA" id="ARBA00023180"/>
    </source>
</evidence>
<dbReference type="PANTHER" id="PTHR23037:SF35">
    <property type="entry name" value="FIBRONECTIN TYPE-III DOMAIN-CONTAINING PROTEIN"/>
    <property type="match status" value="1"/>
</dbReference>
<dbReference type="InterPro" id="IPR023415">
    <property type="entry name" value="LDLR_class-A_CS"/>
</dbReference>
<evidence type="ECO:0000256" key="5">
    <source>
        <dbReference type="ARBA" id="ARBA00023136"/>
    </source>
</evidence>
<dbReference type="InterPro" id="IPR036055">
    <property type="entry name" value="LDL_receptor-like_sf"/>
</dbReference>
<dbReference type="InterPro" id="IPR035914">
    <property type="entry name" value="Sperma_CUB_dom_sf"/>
</dbReference>
<dbReference type="PROSITE" id="PS50068">
    <property type="entry name" value="LDLRA_2"/>
    <property type="match status" value="2"/>
</dbReference>
<evidence type="ECO:0000256" key="4">
    <source>
        <dbReference type="ARBA" id="ARBA00022989"/>
    </source>
</evidence>
<dbReference type="PROSITE" id="PS01180">
    <property type="entry name" value="CUB"/>
    <property type="match status" value="1"/>
</dbReference>
<feature type="non-terminal residue" evidence="12">
    <location>
        <position position="790"/>
    </location>
</feature>
<dbReference type="InterPro" id="IPR003961">
    <property type="entry name" value="FN3_dom"/>
</dbReference>
<comment type="subcellular location">
    <subcellularLocation>
        <location evidence="1">Membrane</location>
        <topology evidence="1">Single-pass type I membrane protein</topology>
    </subcellularLocation>
</comment>
<keyword evidence="6 9" id="KW-1015">Disulfide bond</keyword>
<evidence type="ECO:0000256" key="3">
    <source>
        <dbReference type="ARBA" id="ARBA00022729"/>
    </source>
</evidence>
<dbReference type="CDD" id="cd00041">
    <property type="entry name" value="CUB"/>
    <property type="match status" value="1"/>
</dbReference>
<name>A0ABR3N9S2_9TELE</name>
<comment type="caution">
    <text evidence="12">The sequence shown here is derived from an EMBL/GenBank/DDBJ whole genome shotgun (WGS) entry which is preliminary data.</text>
</comment>
<dbReference type="PANTHER" id="PTHR23037">
    <property type="entry name" value="CYTOKINE RECEPTOR"/>
    <property type="match status" value="1"/>
</dbReference>
<feature type="domain" description="CUB" evidence="11">
    <location>
        <begin position="599"/>
        <end position="715"/>
    </location>
</feature>
<dbReference type="PROSITE" id="PS01209">
    <property type="entry name" value="LDLRA_1"/>
    <property type="match status" value="1"/>
</dbReference>
<keyword evidence="2 10" id="KW-0812">Transmembrane</keyword>
<dbReference type="SMART" id="SM00042">
    <property type="entry name" value="CUB"/>
    <property type="match status" value="2"/>
</dbReference>
<evidence type="ECO:0000259" key="11">
    <source>
        <dbReference type="PROSITE" id="PS01180"/>
    </source>
</evidence>
<protein>
    <recommendedName>
        <fullName evidence="11">CUB domain-containing protein</fullName>
    </recommendedName>
</protein>
<keyword evidence="5 10" id="KW-0472">Membrane</keyword>
<feature type="transmembrane region" description="Helical" evidence="10">
    <location>
        <begin position="360"/>
        <end position="384"/>
    </location>
</feature>
<organism evidence="12 13">
    <name type="scientific">Cirrhinus molitorella</name>
    <name type="common">mud carp</name>
    <dbReference type="NCBI Taxonomy" id="172907"/>
    <lineage>
        <taxon>Eukaryota</taxon>
        <taxon>Metazoa</taxon>
        <taxon>Chordata</taxon>
        <taxon>Craniata</taxon>
        <taxon>Vertebrata</taxon>
        <taxon>Euteleostomi</taxon>
        <taxon>Actinopterygii</taxon>
        <taxon>Neopterygii</taxon>
        <taxon>Teleostei</taxon>
        <taxon>Ostariophysi</taxon>
        <taxon>Cypriniformes</taxon>
        <taxon>Cyprinidae</taxon>
        <taxon>Labeoninae</taxon>
        <taxon>Labeonini</taxon>
        <taxon>Cirrhinus</taxon>
    </lineage>
</organism>
<comment type="caution">
    <text evidence="9">Lacks conserved residue(s) required for the propagation of feature annotation.</text>
</comment>
<keyword evidence="4 10" id="KW-1133">Transmembrane helix</keyword>
<dbReference type="Gene3D" id="2.60.120.290">
    <property type="entry name" value="Spermadhesin, CUB domain"/>
    <property type="match status" value="2"/>
</dbReference>
<keyword evidence="13" id="KW-1185">Reference proteome</keyword>
<reference evidence="12 13" key="1">
    <citation type="submission" date="2023-09" db="EMBL/GenBank/DDBJ databases">
        <authorList>
            <person name="Wang M."/>
        </authorList>
    </citation>
    <scope>NUCLEOTIDE SEQUENCE [LARGE SCALE GENOMIC DNA]</scope>
    <source>
        <strain evidence="12">GT-2023</strain>
        <tissue evidence="12">Liver</tissue>
    </source>
</reference>
<evidence type="ECO:0000313" key="13">
    <source>
        <dbReference type="Proteomes" id="UP001558613"/>
    </source>
</evidence>
<feature type="disulfide bond" evidence="9">
    <location>
        <begin position="773"/>
        <end position="788"/>
    </location>
</feature>
<dbReference type="CDD" id="cd00063">
    <property type="entry name" value="FN3"/>
    <property type="match status" value="1"/>
</dbReference>
<accession>A0ABR3N9S2</accession>
<gene>
    <name evidence="12" type="ORF">QQF64_029354</name>
</gene>
<evidence type="ECO:0000256" key="9">
    <source>
        <dbReference type="PROSITE-ProRule" id="PRU00124"/>
    </source>
</evidence>
<dbReference type="SMART" id="SM00192">
    <property type="entry name" value="LDLa"/>
    <property type="match status" value="2"/>
</dbReference>
<dbReference type="Gene3D" id="4.10.400.10">
    <property type="entry name" value="Low-density Lipoprotein Receptor"/>
    <property type="match status" value="1"/>
</dbReference>